<organism evidence="6">
    <name type="scientific">Amphimedon queenslandica</name>
    <name type="common">Sponge</name>
    <dbReference type="NCBI Taxonomy" id="400682"/>
    <lineage>
        <taxon>Eukaryota</taxon>
        <taxon>Metazoa</taxon>
        <taxon>Porifera</taxon>
        <taxon>Demospongiae</taxon>
        <taxon>Heteroscleromorpha</taxon>
        <taxon>Haplosclerida</taxon>
        <taxon>Niphatidae</taxon>
        <taxon>Amphimedon</taxon>
    </lineage>
</organism>
<name>A0A1X7VF78_AMPQE</name>
<dbReference type="EnsemblMetazoa" id="Aqu2.1.38394_001">
    <property type="protein sequence ID" value="Aqu2.1.38394_001"/>
    <property type="gene ID" value="Aqu2.1.38394"/>
</dbReference>
<protein>
    <recommendedName>
        <fullName evidence="5">Protein kinase domain-containing protein</fullName>
    </recommendedName>
</protein>
<dbReference type="InParanoid" id="A0A1X7VF78"/>
<keyword evidence="7" id="KW-1185">Reference proteome</keyword>
<evidence type="ECO:0000256" key="2">
    <source>
        <dbReference type="ARBA" id="ARBA00022840"/>
    </source>
</evidence>
<dbReference type="InterPro" id="IPR017441">
    <property type="entry name" value="Protein_kinase_ATP_BS"/>
</dbReference>
<dbReference type="STRING" id="400682.A0A1X7VF78"/>
<dbReference type="Gene3D" id="1.10.510.10">
    <property type="entry name" value="Transferase(Phosphotransferase) domain 1"/>
    <property type="match status" value="1"/>
</dbReference>
<dbReference type="OrthoDB" id="193931at2759"/>
<dbReference type="FunFam" id="1.10.510.10:FF:000571">
    <property type="entry name" value="Maternal embryonic leucine zipper kinase"/>
    <property type="match status" value="1"/>
</dbReference>
<dbReference type="InterPro" id="IPR011009">
    <property type="entry name" value="Kinase-like_dom_sf"/>
</dbReference>
<dbReference type="PROSITE" id="PS00107">
    <property type="entry name" value="PROTEIN_KINASE_ATP"/>
    <property type="match status" value="1"/>
</dbReference>
<reference evidence="6" key="2">
    <citation type="submission" date="2017-05" db="UniProtKB">
        <authorList>
            <consortium name="EnsemblMetazoa"/>
        </authorList>
    </citation>
    <scope>IDENTIFICATION</scope>
</reference>
<comment type="similarity">
    <text evidence="4">Belongs to the protein kinase superfamily.</text>
</comment>
<dbReference type="EnsemblMetazoa" id="XM_003384600.3">
    <property type="protein sequence ID" value="XP_003384648.1"/>
    <property type="gene ID" value="LOC100641078"/>
</dbReference>
<dbReference type="Proteomes" id="UP000007879">
    <property type="component" value="Unassembled WGS sequence"/>
</dbReference>
<dbReference type="PROSITE" id="PS50011">
    <property type="entry name" value="PROTEIN_KINASE_DOM"/>
    <property type="match status" value="1"/>
</dbReference>
<evidence type="ECO:0000313" key="6">
    <source>
        <dbReference type="EnsemblMetazoa" id="Aqu2.1.38394_001"/>
    </source>
</evidence>
<reference evidence="7" key="1">
    <citation type="journal article" date="2010" name="Nature">
        <title>The Amphimedon queenslandica genome and the evolution of animal complexity.</title>
        <authorList>
            <person name="Srivastava M."/>
            <person name="Simakov O."/>
            <person name="Chapman J."/>
            <person name="Fahey B."/>
            <person name="Gauthier M.E."/>
            <person name="Mitros T."/>
            <person name="Richards G.S."/>
            <person name="Conaco C."/>
            <person name="Dacre M."/>
            <person name="Hellsten U."/>
            <person name="Larroux C."/>
            <person name="Putnam N.H."/>
            <person name="Stanke M."/>
            <person name="Adamska M."/>
            <person name="Darling A."/>
            <person name="Degnan S.M."/>
            <person name="Oakley T.H."/>
            <person name="Plachetzki D.C."/>
            <person name="Zhai Y."/>
            <person name="Adamski M."/>
            <person name="Calcino A."/>
            <person name="Cummins S.F."/>
            <person name="Goodstein D.M."/>
            <person name="Harris C."/>
            <person name="Jackson D.J."/>
            <person name="Leys S.P."/>
            <person name="Shu S."/>
            <person name="Woodcroft B.J."/>
            <person name="Vervoort M."/>
            <person name="Kosik K.S."/>
            <person name="Manning G."/>
            <person name="Degnan B.M."/>
            <person name="Rokhsar D.S."/>
        </authorList>
    </citation>
    <scope>NUCLEOTIDE SEQUENCE [LARGE SCALE GENOMIC DNA]</scope>
</reference>
<dbReference type="AlphaFoldDB" id="A0A1X7VF78"/>
<proteinExistence type="inferred from homology"/>
<gene>
    <name evidence="6" type="primary">100641078</name>
</gene>
<sequence length="385" mass="43850">MGCLCFRSQQQRAVVPMDKEEDDAGFHELKRQVTTTSTAQDEFLHSSWQEENKVPFARRRQRSREEGGETISYSNSFMSRTSLKFFRRNSVRPSPSTAVLLQQSLSMTIDGSILRKYSVHKIIGKGAFSTVIQIEDKATEKQYALKVIEKKRSFHTNVPWERELNILKKVHHESIVNLIETHATTSKVYFVLELALGGDLQNKLSSIGHFSESKAHYLLSPLLDGLRYLHKHGVTHRDLKLDNCLFKTNDEDSPILLSDFGLAYLQNKEKENEGMQTTCGSAEYISPEMLEGEVYTNLIDMWSFGVITFATLSGKMPFQDENKAKLFRMIRNANYSFDDDIWDAVSDAAKDFISQLICVETQKRLSAEAALKHSWIVNDGINATS</sequence>
<dbReference type="Pfam" id="PF00069">
    <property type="entry name" value="Pkinase"/>
    <property type="match status" value="1"/>
</dbReference>
<dbReference type="GO" id="GO:0005524">
    <property type="term" value="F:ATP binding"/>
    <property type="evidence" value="ECO:0007669"/>
    <property type="project" value="UniProtKB-UniRule"/>
</dbReference>
<dbReference type="SUPFAM" id="SSF56112">
    <property type="entry name" value="Protein kinase-like (PK-like)"/>
    <property type="match status" value="1"/>
</dbReference>
<keyword evidence="1 3" id="KW-0547">Nucleotide-binding</keyword>
<evidence type="ECO:0000256" key="3">
    <source>
        <dbReference type="PROSITE-ProRule" id="PRU10141"/>
    </source>
</evidence>
<dbReference type="KEGG" id="aqu:100641078"/>
<evidence type="ECO:0000256" key="4">
    <source>
        <dbReference type="RuleBase" id="RU000304"/>
    </source>
</evidence>
<accession>A0A1X7VF78</accession>
<dbReference type="GO" id="GO:0004674">
    <property type="term" value="F:protein serine/threonine kinase activity"/>
    <property type="evidence" value="ECO:0007669"/>
    <property type="project" value="UniProtKB-KW"/>
</dbReference>
<dbReference type="OMA" id="DMCESEL"/>
<keyword evidence="4" id="KW-0723">Serine/threonine-protein kinase</keyword>
<feature type="binding site" evidence="3">
    <location>
        <position position="146"/>
    </location>
    <ligand>
        <name>ATP</name>
        <dbReference type="ChEBI" id="CHEBI:30616"/>
    </ligand>
</feature>
<evidence type="ECO:0000259" key="5">
    <source>
        <dbReference type="PROSITE" id="PS50011"/>
    </source>
</evidence>
<keyword evidence="4" id="KW-0418">Kinase</keyword>
<keyword evidence="4" id="KW-0808">Transferase</keyword>
<dbReference type="eggNOG" id="KOG0032">
    <property type="taxonomic scope" value="Eukaryota"/>
</dbReference>
<keyword evidence="2 3" id="KW-0067">ATP-binding</keyword>
<dbReference type="SMART" id="SM00220">
    <property type="entry name" value="S_TKc"/>
    <property type="match status" value="1"/>
</dbReference>
<dbReference type="PROSITE" id="PS00108">
    <property type="entry name" value="PROTEIN_KINASE_ST"/>
    <property type="match status" value="1"/>
</dbReference>
<evidence type="ECO:0000256" key="1">
    <source>
        <dbReference type="ARBA" id="ARBA00022741"/>
    </source>
</evidence>
<dbReference type="InterPro" id="IPR008271">
    <property type="entry name" value="Ser/Thr_kinase_AS"/>
</dbReference>
<dbReference type="CDD" id="cd05117">
    <property type="entry name" value="STKc_CAMK"/>
    <property type="match status" value="1"/>
</dbReference>
<dbReference type="InterPro" id="IPR000719">
    <property type="entry name" value="Prot_kinase_dom"/>
</dbReference>
<feature type="domain" description="Protein kinase" evidence="5">
    <location>
        <begin position="117"/>
        <end position="376"/>
    </location>
</feature>
<dbReference type="PANTHER" id="PTHR24347">
    <property type="entry name" value="SERINE/THREONINE-PROTEIN KINASE"/>
    <property type="match status" value="1"/>
</dbReference>
<evidence type="ECO:0000313" key="7">
    <source>
        <dbReference type="Proteomes" id="UP000007879"/>
    </source>
</evidence>